<dbReference type="AlphaFoldDB" id="A0A7J7R8A9"/>
<comment type="caution">
    <text evidence="2">The sequence shown here is derived from an EMBL/GenBank/DDBJ whole genome shotgun (WGS) entry which is preliminary data.</text>
</comment>
<gene>
    <name evidence="2" type="ORF">mRhiFer1_009547</name>
</gene>
<evidence type="ECO:0008006" key="4">
    <source>
        <dbReference type="Google" id="ProtNLM"/>
    </source>
</evidence>
<evidence type="ECO:0000313" key="2">
    <source>
        <dbReference type="EMBL" id="KAF6272386.1"/>
    </source>
</evidence>
<protein>
    <recommendedName>
        <fullName evidence="4">60S ribosomal protein L29</fullName>
    </recommendedName>
</protein>
<reference evidence="2 3" key="1">
    <citation type="journal article" date="2020" name="Nature">
        <title>Six reference-quality genomes reveal evolution of bat adaptations.</title>
        <authorList>
            <person name="Jebb D."/>
            <person name="Huang Z."/>
            <person name="Pippel M."/>
            <person name="Hughes G.M."/>
            <person name="Lavrichenko K."/>
            <person name="Devanna P."/>
            <person name="Winkler S."/>
            <person name="Jermiin L.S."/>
            <person name="Skirmuntt E.C."/>
            <person name="Katzourakis A."/>
            <person name="Burkitt-Gray L."/>
            <person name="Ray D.A."/>
            <person name="Sullivan K.A.M."/>
            <person name="Roscito J.G."/>
            <person name="Kirilenko B.M."/>
            <person name="Davalos L.M."/>
            <person name="Corthals A.P."/>
            <person name="Power M.L."/>
            <person name="Jones G."/>
            <person name="Ransome R.D."/>
            <person name="Dechmann D.K.N."/>
            <person name="Locatelli A.G."/>
            <person name="Puechmaille S.J."/>
            <person name="Fedrigo O."/>
            <person name="Jarvis E.D."/>
            <person name="Hiller M."/>
            <person name="Vernes S.C."/>
            <person name="Myers E.W."/>
            <person name="Teeling E.C."/>
        </authorList>
    </citation>
    <scope>NUCLEOTIDE SEQUENCE [LARGE SCALE GENOMIC DNA]</scope>
    <source>
        <strain evidence="2">MRhiFer1</strain>
        <tissue evidence="2">Lung</tissue>
    </source>
</reference>
<organism evidence="2 3">
    <name type="scientific">Rhinolophus ferrumequinum</name>
    <name type="common">Greater horseshoe bat</name>
    <dbReference type="NCBI Taxonomy" id="59479"/>
    <lineage>
        <taxon>Eukaryota</taxon>
        <taxon>Metazoa</taxon>
        <taxon>Chordata</taxon>
        <taxon>Craniata</taxon>
        <taxon>Vertebrata</taxon>
        <taxon>Euteleostomi</taxon>
        <taxon>Mammalia</taxon>
        <taxon>Eutheria</taxon>
        <taxon>Laurasiatheria</taxon>
        <taxon>Chiroptera</taxon>
        <taxon>Yinpterochiroptera</taxon>
        <taxon>Rhinolophoidea</taxon>
        <taxon>Rhinolophidae</taxon>
        <taxon>Rhinolophinae</taxon>
        <taxon>Rhinolophus</taxon>
    </lineage>
</organism>
<feature type="region of interest" description="Disordered" evidence="1">
    <location>
        <begin position="78"/>
        <end position="97"/>
    </location>
</feature>
<name>A0A7J7R8A9_RHIFE</name>
<evidence type="ECO:0000313" key="3">
    <source>
        <dbReference type="Proteomes" id="UP000585614"/>
    </source>
</evidence>
<dbReference type="EMBL" id="JACAGC010000029">
    <property type="protein sequence ID" value="KAF6272386.1"/>
    <property type="molecule type" value="Genomic_DNA"/>
</dbReference>
<evidence type="ECO:0000256" key="1">
    <source>
        <dbReference type="SAM" id="MobiDB-lite"/>
    </source>
</evidence>
<accession>A0A7J7R8A9</accession>
<proteinExistence type="predicted"/>
<dbReference type="Proteomes" id="UP000585614">
    <property type="component" value="Unassembled WGS sequence"/>
</dbReference>
<sequence>MRFAKKHNKKGLKKMQANNAKALSARAEAIKALGKPKEVKPKIPKGGSRKLRRLAYIAHPKLGKQARARTAKGLRLCRPKAKGKAQTKAPAGNKPLDVAQVSSHRVEKLLRLRELSGTSELQLRLLEGGSGGESCENLLMGGEFPREML</sequence>